<reference evidence="2" key="1">
    <citation type="submission" date="2018-02" db="EMBL/GenBank/DDBJ databases">
        <title>Rhizophora mucronata_Transcriptome.</title>
        <authorList>
            <person name="Meera S.P."/>
            <person name="Sreeshan A."/>
            <person name="Augustine A."/>
        </authorList>
    </citation>
    <scope>NUCLEOTIDE SEQUENCE</scope>
    <source>
        <tissue evidence="2">Leaf</tissue>
    </source>
</reference>
<accession>A0A2P2JNB3</accession>
<name>A0A2P2JNB3_RHIMU</name>
<proteinExistence type="predicted"/>
<dbReference type="AlphaFoldDB" id="A0A2P2JNB3"/>
<protein>
    <submittedName>
        <fullName evidence="2">Uncharacterized protein</fullName>
    </submittedName>
</protein>
<keyword evidence="1" id="KW-0812">Transmembrane</keyword>
<keyword evidence="1" id="KW-0472">Membrane</keyword>
<feature type="transmembrane region" description="Helical" evidence="1">
    <location>
        <begin position="33"/>
        <end position="52"/>
    </location>
</feature>
<evidence type="ECO:0000313" key="2">
    <source>
        <dbReference type="EMBL" id="MBW94922.1"/>
    </source>
</evidence>
<evidence type="ECO:0000256" key="1">
    <source>
        <dbReference type="SAM" id="Phobius"/>
    </source>
</evidence>
<organism evidence="2">
    <name type="scientific">Rhizophora mucronata</name>
    <name type="common">Asiatic mangrove</name>
    <dbReference type="NCBI Taxonomy" id="61149"/>
    <lineage>
        <taxon>Eukaryota</taxon>
        <taxon>Viridiplantae</taxon>
        <taxon>Streptophyta</taxon>
        <taxon>Embryophyta</taxon>
        <taxon>Tracheophyta</taxon>
        <taxon>Spermatophyta</taxon>
        <taxon>Magnoliopsida</taxon>
        <taxon>eudicotyledons</taxon>
        <taxon>Gunneridae</taxon>
        <taxon>Pentapetalae</taxon>
        <taxon>rosids</taxon>
        <taxon>fabids</taxon>
        <taxon>Malpighiales</taxon>
        <taxon>Rhizophoraceae</taxon>
        <taxon>Rhizophora</taxon>
    </lineage>
</organism>
<dbReference type="EMBL" id="GGEC01014439">
    <property type="protein sequence ID" value="MBW94922.1"/>
    <property type="molecule type" value="Transcribed_RNA"/>
</dbReference>
<sequence>MILEILVRWISLLTAFSHCLENKLNRIFIMHRLLILFACFCCFLILVPYMWASFCRLE</sequence>
<keyword evidence="1" id="KW-1133">Transmembrane helix</keyword>